<comment type="cofactor">
    <cofactor evidence="11">
        <name>Zn(2+)</name>
        <dbReference type="ChEBI" id="CHEBI:29105"/>
    </cofactor>
    <text evidence="11">Binds 1 zinc ion per subunit.</text>
</comment>
<feature type="domain" description="Alanyl-transfer RNA synthetases family profile" evidence="12">
    <location>
        <begin position="4"/>
        <end position="589"/>
    </location>
</feature>
<dbReference type="InterPro" id="IPR002318">
    <property type="entry name" value="Ala-tRNA-lgiase_IIc"/>
</dbReference>
<dbReference type="OrthoDB" id="9803884at2"/>
<comment type="caution">
    <text evidence="13">The sequence shown here is derived from an EMBL/GenBank/DDBJ whole genome shotgun (WGS) entry which is preliminary data.</text>
</comment>
<evidence type="ECO:0000256" key="1">
    <source>
        <dbReference type="ARBA" id="ARBA00008226"/>
    </source>
</evidence>
<dbReference type="GO" id="GO:0005524">
    <property type="term" value="F:ATP binding"/>
    <property type="evidence" value="ECO:0007669"/>
    <property type="project" value="UniProtKB-UniRule"/>
</dbReference>
<evidence type="ECO:0000256" key="5">
    <source>
        <dbReference type="ARBA" id="ARBA00022840"/>
    </source>
</evidence>
<keyword evidence="2 11" id="KW-0820">tRNA-binding</keyword>
<evidence type="ECO:0000256" key="2">
    <source>
        <dbReference type="ARBA" id="ARBA00022555"/>
    </source>
</evidence>
<dbReference type="RefSeq" id="WP_078503021.1">
    <property type="nucleotide sequence ID" value="NZ_MSZX01000023.1"/>
</dbReference>
<keyword evidence="11" id="KW-0479">Metal-binding</keyword>
<dbReference type="SUPFAM" id="SSF55681">
    <property type="entry name" value="Class II aaRS and biotin synthetases"/>
    <property type="match status" value="1"/>
</dbReference>
<dbReference type="Gene3D" id="3.30.980.10">
    <property type="entry name" value="Threonyl-trna Synthetase, Chain A, domain 2"/>
    <property type="match status" value="1"/>
</dbReference>
<dbReference type="Pfam" id="PF01411">
    <property type="entry name" value="tRNA-synt_2c"/>
    <property type="match status" value="1"/>
</dbReference>
<comment type="catalytic activity">
    <reaction evidence="10 11">
        <text>tRNA(Ala) + L-alanine + ATP = L-alanyl-tRNA(Ala) + AMP + diphosphate</text>
        <dbReference type="Rhea" id="RHEA:12540"/>
        <dbReference type="Rhea" id="RHEA-COMP:9657"/>
        <dbReference type="Rhea" id="RHEA-COMP:9923"/>
        <dbReference type="ChEBI" id="CHEBI:30616"/>
        <dbReference type="ChEBI" id="CHEBI:33019"/>
        <dbReference type="ChEBI" id="CHEBI:57972"/>
        <dbReference type="ChEBI" id="CHEBI:78442"/>
        <dbReference type="ChEBI" id="CHEBI:78497"/>
        <dbReference type="ChEBI" id="CHEBI:456215"/>
        <dbReference type="EC" id="6.1.1.7"/>
    </reaction>
</comment>
<evidence type="ECO:0000256" key="6">
    <source>
        <dbReference type="ARBA" id="ARBA00022884"/>
    </source>
</evidence>
<dbReference type="PRINTS" id="PR00980">
    <property type="entry name" value="TRNASYNTHALA"/>
</dbReference>
<dbReference type="GO" id="GO:0002161">
    <property type="term" value="F:aminoacyl-tRNA deacylase activity"/>
    <property type="evidence" value="ECO:0007669"/>
    <property type="project" value="TreeGrafter"/>
</dbReference>
<evidence type="ECO:0000313" key="14">
    <source>
        <dbReference type="Proteomes" id="UP000190188"/>
    </source>
</evidence>
<proteinExistence type="inferred from homology"/>
<dbReference type="CDD" id="cd00673">
    <property type="entry name" value="AlaRS_core"/>
    <property type="match status" value="1"/>
</dbReference>
<gene>
    <name evidence="11" type="primary">alaS</name>
    <name evidence="13" type="ORF">BVG16_30790</name>
</gene>
<dbReference type="HAMAP" id="MF_00036_B">
    <property type="entry name" value="Ala_tRNA_synth_B"/>
    <property type="match status" value="1"/>
</dbReference>
<comment type="similarity">
    <text evidence="1 11">Belongs to the class-II aminoacyl-tRNA synthetase family.</text>
</comment>
<dbReference type="STRING" id="1324314.BVG16_30790"/>
<feature type="binding site" evidence="11">
    <location>
        <position position="557"/>
    </location>
    <ligand>
        <name>Zn(2+)</name>
        <dbReference type="ChEBI" id="CHEBI:29105"/>
    </ligand>
</feature>
<dbReference type="InterPro" id="IPR050058">
    <property type="entry name" value="Ala-tRNA_ligase"/>
</dbReference>
<comment type="subcellular location">
    <subcellularLocation>
        <location evidence="11">Cytoplasm</location>
    </subcellularLocation>
</comment>
<feature type="binding site" evidence="11">
    <location>
        <position position="561"/>
    </location>
    <ligand>
        <name>Zn(2+)</name>
        <dbReference type="ChEBI" id="CHEBI:29105"/>
    </ligand>
</feature>
<dbReference type="InterPro" id="IPR018164">
    <property type="entry name" value="Ala-tRNA-synth_IIc_N"/>
</dbReference>
<dbReference type="InterPro" id="IPR018165">
    <property type="entry name" value="Ala-tRNA-synth_IIc_core"/>
</dbReference>
<dbReference type="NCBIfam" id="NF002436">
    <property type="entry name" value="PRK01584.1"/>
    <property type="match status" value="1"/>
</dbReference>
<dbReference type="SMART" id="SM00863">
    <property type="entry name" value="tRNA_SAD"/>
    <property type="match status" value="1"/>
</dbReference>
<dbReference type="GO" id="GO:0008270">
    <property type="term" value="F:zinc ion binding"/>
    <property type="evidence" value="ECO:0007669"/>
    <property type="project" value="UniProtKB-UniRule"/>
</dbReference>
<dbReference type="GO" id="GO:0004813">
    <property type="term" value="F:alanine-tRNA ligase activity"/>
    <property type="evidence" value="ECO:0007669"/>
    <property type="project" value="UniProtKB-UniRule"/>
</dbReference>
<comment type="domain">
    <text evidence="11">Consists of three domains; the N-terminal catalytic domain, the editing domain and the C-terminal C-Ala domain. The editing domain removes incorrectly charged amino acids, while the C-Ala domain, along with tRNA(Ala), serves as a bridge to cooperatively bring together the editing and aminoacylation centers thus stimulating deacylation of misacylated tRNAs.</text>
</comment>
<dbReference type="PANTHER" id="PTHR11777">
    <property type="entry name" value="ALANYL-TRNA SYNTHETASE"/>
    <property type="match status" value="1"/>
</dbReference>
<dbReference type="FunFam" id="3.30.980.10:FF:000004">
    <property type="entry name" value="Alanine--tRNA ligase, cytoplasmic"/>
    <property type="match status" value="1"/>
</dbReference>
<dbReference type="SUPFAM" id="SSF55186">
    <property type="entry name" value="ThrRS/AlaRS common domain"/>
    <property type="match status" value="1"/>
</dbReference>
<keyword evidence="6 11" id="KW-0694">RNA-binding</keyword>
<keyword evidence="4 11" id="KW-0547">Nucleotide-binding</keyword>
<dbReference type="Proteomes" id="UP000190188">
    <property type="component" value="Unassembled WGS sequence"/>
</dbReference>
<comment type="function">
    <text evidence="9 11">Catalyzes the attachment of alanine to tRNA(Ala) in a two-step reaction: alanine is first activated by ATP to form Ala-AMP and then transferred to the acceptor end of tRNA(Ala). Also edits incorrectly charged Ser-tRNA(Ala) and Gly-tRNA(Ala) via its editing domain.</text>
</comment>
<dbReference type="InterPro" id="IPR018162">
    <property type="entry name" value="Ala-tRNA-ligase_IIc_anticod-bd"/>
</dbReference>
<dbReference type="InterPro" id="IPR045864">
    <property type="entry name" value="aa-tRNA-synth_II/BPL/LPL"/>
</dbReference>
<dbReference type="AlphaFoldDB" id="A0A1T2WZL4"/>
<dbReference type="GO" id="GO:0140096">
    <property type="term" value="F:catalytic activity, acting on a protein"/>
    <property type="evidence" value="ECO:0007669"/>
    <property type="project" value="UniProtKB-ARBA"/>
</dbReference>
<sequence length="606" mass="68277">MKLYTSNEIRTKYIQFFQEKEHAVISSSSVIPDNDPTVLFTTAGMHPLIPYLLGEKHPSGTRLTNIQKCIRTGDIDEVGDDTHCTFFEMMGNWSLGDYFKHESISWSWEFVTSSKWLDIPKRKIAVTVFEGDDDAPRDEESYEIWRELGQSEEEIFFLPKVDNWWGPAGQTGPCGPDTEIFIISEKERCGPSCSPACGCGRYVEFWNNVFLQYYKTAAGKFEPLIQKNVDTGMGLERVLVALNGGTVYDSDLFSSIFSSIATLSGTTYEDQQKAYRVIADHTRTAVFILGDAYGVTPSNVDQGYVLRRLIRRALRFAMQLGIQEGGLTHIAKAVIEQYEQTYPELQSNRDKIIRELQVEEARFQKTLAQGLREFEKFSDSLVNGQLDGGVAFKLYDTYGFPIELTMELARERSIVIDMEGYREKFQKHRELSQAGAAQKFKGGLADHSTQTANLHTATHLLHAALRKVLGDEVAQKGSNITAERLRFDFSFHRKMTEEEIAVTEKLVNEAIAEGVEITFDEMTLDEARNAGAIGLFESKYGQKVKVYTMGVYSKEICGGPHAANTADLGSFKIIKEESSSSSVRRIKAILDCIRLNGQNILEHDIE</sequence>
<accession>A0A1T2WZL4</accession>
<reference evidence="13 14" key="1">
    <citation type="submission" date="2017-01" db="EMBL/GenBank/DDBJ databases">
        <title>Genome analysis of Paenibacillus selenitrireducens ES3-24.</title>
        <authorList>
            <person name="Xu D."/>
            <person name="Yao R."/>
            <person name="Zheng S."/>
        </authorList>
    </citation>
    <scope>NUCLEOTIDE SEQUENCE [LARGE SCALE GENOMIC DNA]</scope>
    <source>
        <strain evidence="13 14">ES3-24</strain>
    </source>
</reference>
<dbReference type="Gene3D" id="3.30.54.20">
    <property type="match status" value="1"/>
</dbReference>
<protein>
    <recommendedName>
        <fullName evidence="11">Alanine--tRNA ligase</fullName>
        <ecNumber evidence="11">6.1.1.7</ecNumber>
    </recommendedName>
    <alternativeName>
        <fullName evidence="11">Alanyl-tRNA synthetase</fullName>
        <shortName evidence="11">AlaRS</shortName>
    </alternativeName>
</protein>
<evidence type="ECO:0000256" key="8">
    <source>
        <dbReference type="ARBA" id="ARBA00023146"/>
    </source>
</evidence>
<dbReference type="Pfam" id="PF07973">
    <property type="entry name" value="tRNA_SAD"/>
    <property type="match status" value="1"/>
</dbReference>
<dbReference type="InterPro" id="IPR018163">
    <property type="entry name" value="Thr/Ala-tRNA-synth_IIc_edit"/>
</dbReference>
<name>A0A1T2WZL4_9BACL</name>
<dbReference type="GO" id="GO:0000049">
    <property type="term" value="F:tRNA binding"/>
    <property type="evidence" value="ECO:0007669"/>
    <property type="project" value="UniProtKB-KW"/>
</dbReference>
<organism evidence="13 14">
    <name type="scientific">Paenibacillus selenitireducens</name>
    <dbReference type="NCBI Taxonomy" id="1324314"/>
    <lineage>
        <taxon>Bacteria</taxon>
        <taxon>Bacillati</taxon>
        <taxon>Bacillota</taxon>
        <taxon>Bacilli</taxon>
        <taxon>Bacillales</taxon>
        <taxon>Paenibacillaceae</taxon>
        <taxon>Paenibacillus</taxon>
    </lineage>
</organism>
<dbReference type="GO" id="GO:0016740">
    <property type="term" value="F:transferase activity"/>
    <property type="evidence" value="ECO:0007669"/>
    <property type="project" value="UniProtKB-ARBA"/>
</dbReference>
<keyword evidence="11" id="KW-0963">Cytoplasm</keyword>
<dbReference type="EMBL" id="MSZX01000023">
    <property type="protein sequence ID" value="OPA73057.1"/>
    <property type="molecule type" value="Genomic_DNA"/>
</dbReference>
<dbReference type="PROSITE" id="PS50860">
    <property type="entry name" value="AA_TRNA_LIGASE_II_ALA"/>
    <property type="match status" value="1"/>
</dbReference>
<evidence type="ECO:0000256" key="10">
    <source>
        <dbReference type="ARBA" id="ARBA00048300"/>
    </source>
</evidence>
<keyword evidence="8 11" id="KW-0030">Aminoacyl-tRNA synthetase</keyword>
<keyword evidence="3 11" id="KW-0436">Ligase</keyword>
<keyword evidence="7 11" id="KW-0648">Protein biosynthesis</keyword>
<dbReference type="InterPro" id="IPR012947">
    <property type="entry name" value="tRNA_SAD"/>
</dbReference>
<feature type="binding site" evidence="11">
    <location>
        <position position="455"/>
    </location>
    <ligand>
        <name>Zn(2+)</name>
        <dbReference type="ChEBI" id="CHEBI:29105"/>
    </ligand>
</feature>
<evidence type="ECO:0000256" key="4">
    <source>
        <dbReference type="ARBA" id="ARBA00022741"/>
    </source>
</evidence>
<feature type="binding site" evidence="11">
    <location>
        <position position="459"/>
    </location>
    <ligand>
        <name>Zn(2+)</name>
        <dbReference type="ChEBI" id="CHEBI:29105"/>
    </ligand>
</feature>
<dbReference type="GO" id="GO:0006419">
    <property type="term" value="P:alanyl-tRNA aminoacylation"/>
    <property type="evidence" value="ECO:0007669"/>
    <property type="project" value="UniProtKB-UniRule"/>
</dbReference>
<evidence type="ECO:0000256" key="11">
    <source>
        <dbReference type="HAMAP-Rule" id="MF_00036"/>
    </source>
</evidence>
<keyword evidence="11" id="KW-0862">Zinc</keyword>
<keyword evidence="5 11" id="KW-0067">ATP-binding</keyword>
<keyword evidence="14" id="KW-1185">Reference proteome</keyword>
<dbReference type="PANTHER" id="PTHR11777:SF9">
    <property type="entry name" value="ALANINE--TRNA LIGASE, CYTOPLASMIC"/>
    <property type="match status" value="1"/>
</dbReference>
<dbReference type="Gene3D" id="3.30.930.10">
    <property type="entry name" value="Bira Bifunctional Protein, Domain 2"/>
    <property type="match status" value="1"/>
</dbReference>
<evidence type="ECO:0000256" key="9">
    <source>
        <dbReference type="ARBA" id="ARBA00024779"/>
    </source>
</evidence>
<evidence type="ECO:0000313" key="13">
    <source>
        <dbReference type="EMBL" id="OPA73057.1"/>
    </source>
</evidence>
<evidence type="ECO:0000256" key="7">
    <source>
        <dbReference type="ARBA" id="ARBA00022917"/>
    </source>
</evidence>
<dbReference type="GO" id="GO:0005829">
    <property type="term" value="C:cytosol"/>
    <property type="evidence" value="ECO:0007669"/>
    <property type="project" value="TreeGrafter"/>
</dbReference>
<dbReference type="InterPro" id="IPR023033">
    <property type="entry name" value="Ala_tRNA_ligase_euk/bac"/>
</dbReference>
<evidence type="ECO:0000259" key="12">
    <source>
        <dbReference type="PROSITE" id="PS50860"/>
    </source>
</evidence>
<evidence type="ECO:0000256" key="3">
    <source>
        <dbReference type="ARBA" id="ARBA00022598"/>
    </source>
</evidence>
<dbReference type="SUPFAM" id="SSF101353">
    <property type="entry name" value="Putative anticodon-binding domain of alanyl-tRNA synthetase (AlaRS)"/>
    <property type="match status" value="1"/>
</dbReference>
<dbReference type="EC" id="6.1.1.7" evidence="11"/>